<dbReference type="Proteomes" id="UP000835052">
    <property type="component" value="Unassembled WGS sequence"/>
</dbReference>
<dbReference type="AlphaFoldDB" id="A0A8S1GWR1"/>
<dbReference type="OrthoDB" id="5853887at2759"/>
<evidence type="ECO:0000313" key="3">
    <source>
        <dbReference type="EMBL" id="CAD6187342.1"/>
    </source>
</evidence>
<organism evidence="3 4">
    <name type="scientific">Caenorhabditis auriculariae</name>
    <dbReference type="NCBI Taxonomy" id="2777116"/>
    <lineage>
        <taxon>Eukaryota</taxon>
        <taxon>Metazoa</taxon>
        <taxon>Ecdysozoa</taxon>
        <taxon>Nematoda</taxon>
        <taxon>Chromadorea</taxon>
        <taxon>Rhabditida</taxon>
        <taxon>Rhabditina</taxon>
        <taxon>Rhabditomorpha</taxon>
        <taxon>Rhabditoidea</taxon>
        <taxon>Rhabditidae</taxon>
        <taxon>Peloderinae</taxon>
        <taxon>Caenorhabditis</taxon>
    </lineage>
</organism>
<proteinExistence type="predicted"/>
<feature type="chain" id="PRO_5035898742" evidence="2">
    <location>
        <begin position="18"/>
        <end position="160"/>
    </location>
</feature>
<keyword evidence="2" id="KW-0732">Signal</keyword>
<dbReference type="EMBL" id="CAJGYM010000006">
    <property type="protein sequence ID" value="CAD6187342.1"/>
    <property type="molecule type" value="Genomic_DNA"/>
</dbReference>
<gene>
    <name evidence="3" type="ORF">CAUJ_LOCUS3261</name>
</gene>
<name>A0A8S1GWR1_9PELO</name>
<reference evidence="3" key="1">
    <citation type="submission" date="2020-10" db="EMBL/GenBank/DDBJ databases">
        <authorList>
            <person name="Kikuchi T."/>
        </authorList>
    </citation>
    <scope>NUCLEOTIDE SEQUENCE</scope>
    <source>
        <strain evidence="3">NKZ352</strain>
    </source>
</reference>
<feature type="compositionally biased region" description="Acidic residues" evidence="1">
    <location>
        <begin position="51"/>
        <end position="61"/>
    </location>
</feature>
<feature type="signal peptide" evidence="2">
    <location>
        <begin position="1"/>
        <end position="17"/>
    </location>
</feature>
<evidence type="ECO:0000256" key="2">
    <source>
        <dbReference type="SAM" id="SignalP"/>
    </source>
</evidence>
<evidence type="ECO:0000256" key="1">
    <source>
        <dbReference type="SAM" id="MobiDB-lite"/>
    </source>
</evidence>
<keyword evidence="4" id="KW-1185">Reference proteome</keyword>
<comment type="caution">
    <text evidence="3">The sequence shown here is derived from an EMBL/GenBank/DDBJ whole genome shotgun (WGS) entry which is preliminary data.</text>
</comment>
<sequence length="160" mass="17823">MKSLPIVFFLLSVGAYAVEVIPDEHPEYQPVELAREFFVVRPPSEAPPVEASEEGDADEEWKSEQNYAESSMGKRSIALGRTGFRPGKRSAELMTLQNAIGYQLGKRSMAIGRLGLRPGKRSMDLQVPMKRSMAYGRQGFRPGKRSASPTANYRPAMILF</sequence>
<accession>A0A8S1GWR1</accession>
<feature type="region of interest" description="Disordered" evidence="1">
    <location>
        <begin position="44"/>
        <end position="74"/>
    </location>
</feature>
<evidence type="ECO:0000313" key="4">
    <source>
        <dbReference type="Proteomes" id="UP000835052"/>
    </source>
</evidence>
<protein>
    <submittedName>
        <fullName evidence="3">Uncharacterized protein</fullName>
    </submittedName>
</protein>